<sequence length="73" mass="8510">MNWEGNGAYNRCRKQMYTRELNRSGTEFHFRSQRNSICLYVPGLNLSNKPVTGYVHQMPGVADFAPVHRHQEI</sequence>
<gene>
    <name evidence="1" type="ORF">TBC1_12540</name>
</gene>
<protein>
    <submittedName>
        <fullName evidence="1">Uncharacterized protein</fullName>
    </submittedName>
</protein>
<proteinExistence type="predicted"/>
<keyword evidence="2" id="KW-1185">Reference proteome</keyword>
<organism evidence="1">
    <name type="scientific">Lentimicrobium saccharophilum</name>
    <dbReference type="NCBI Taxonomy" id="1678841"/>
    <lineage>
        <taxon>Bacteria</taxon>
        <taxon>Pseudomonadati</taxon>
        <taxon>Bacteroidota</taxon>
        <taxon>Bacteroidia</taxon>
        <taxon>Bacteroidales</taxon>
        <taxon>Lentimicrobiaceae</taxon>
        <taxon>Lentimicrobium</taxon>
    </lineage>
</organism>
<dbReference type="STRING" id="1678841.TBC1_12540"/>
<evidence type="ECO:0000313" key="1">
    <source>
        <dbReference type="EMBL" id="GAP44729.1"/>
    </source>
</evidence>
<dbReference type="AlphaFoldDB" id="A0A0S7C6B0"/>
<evidence type="ECO:0000313" key="2">
    <source>
        <dbReference type="Proteomes" id="UP000053091"/>
    </source>
</evidence>
<dbReference type="EMBL" id="DF968183">
    <property type="protein sequence ID" value="GAP44729.1"/>
    <property type="molecule type" value="Genomic_DNA"/>
</dbReference>
<accession>A0A0S7C6B0</accession>
<reference evidence="1" key="1">
    <citation type="journal article" date="2015" name="Genome Announc.">
        <title>Draft Genome Sequence of Bacteroidales Strain TBC1, a Novel Isolate from a Methanogenic Wastewater Treatment System.</title>
        <authorList>
            <person name="Tourlousse D.M."/>
            <person name="Matsuura N."/>
            <person name="Sun L."/>
            <person name="Toyonaga M."/>
            <person name="Kuroda K."/>
            <person name="Ohashi A."/>
            <person name="Cruz R."/>
            <person name="Yamaguchi T."/>
            <person name="Sekiguchi Y."/>
        </authorList>
    </citation>
    <scope>NUCLEOTIDE SEQUENCE [LARGE SCALE GENOMIC DNA]</scope>
    <source>
        <strain evidence="1">TBC1</strain>
    </source>
</reference>
<name>A0A0S7C6B0_9BACT</name>
<dbReference type="Proteomes" id="UP000053091">
    <property type="component" value="Unassembled WGS sequence"/>
</dbReference>